<feature type="chain" id="PRO_5040921723" evidence="1">
    <location>
        <begin position="25"/>
        <end position="439"/>
    </location>
</feature>
<dbReference type="Proteomes" id="UP001139353">
    <property type="component" value="Unassembled WGS sequence"/>
</dbReference>
<dbReference type="RefSeq" id="WP_275680899.1">
    <property type="nucleotide sequence ID" value="NZ_JAJLJH010000001.1"/>
</dbReference>
<feature type="domain" description="Serine aminopeptidase S33" evidence="2">
    <location>
        <begin position="138"/>
        <end position="238"/>
    </location>
</feature>
<dbReference type="Pfam" id="PF12146">
    <property type="entry name" value="Hydrolase_4"/>
    <property type="match status" value="1"/>
</dbReference>
<dbReference type="Gene3D" id="3.40.50.1820">
    <property type="entry name" value="alpha/beta hydrolase"/>
    <property type="match status" value="1"/>
</dbReference>
<keyword evidence="1" id="KW-0732">Signal</keyword>
<dbReference type="PANTHER" id="PTHR43265">
    <property type="entry name" value="ESTERASE ESTD"/>
    <property type="match status" value="1"/>
</dbReference>
<dbReference type="EMBL" id="JAJLJH010000001">
    <property type="protein sequence ID" value="MCK9684877.1"/>
    <property type="molecule type" value="Genomic_DNA"/>
</dbReference>
<feature type="signal peptide" evidence="1">
    <location>
        <begin position="1"/>
        <end position="24"/>
    </location>
</feature>
<keyword evidence="4" id="KW-1185">Reference proteome</keyword>
<dbReference type="InterPro" id="IPR029058">
    <property type="entry name" value="AB_hydrolase_fold"/>
</dbReference>
<protein>
    <submittedName>
        <fullName evidence="3">Alpha/beta hydrolase</fullName>
    </submittedName>
</protein>
<dbReference type="AlphaFoldDB" id="A0A9X1YI91"/>
<organism evidence="3 4">
    <name type="scientific">Scleromatobacter humisilvae</name>
    <dbReference type="NCBI Taxonomy" id="2897159"/>
    <lineage>
        <taxon>Bacteria</taxon>
        <taxon>Pseudomonadati</taxon>
        <taxon>Pseudomonadota</taxon>
        <taxon>Betaproteobacteria</taxon>
        <taxon>Burkholderiales</taxon>
        <taxon>Sphaerotilaceae</taxon>
        <taxon>Scleromatobacter</taxon>
    </lineage>
</organism>
<accession>A0A9X1YI91</accession>
<dbReference type="GO" id="GO:0052689">
    <property type="term" value="F:carboxylic ester hydrolase activity"/>
    <property type="evidence" value="ECO:0007669"/>
    <property type="project" value="TreeGrafter"/>
</dbReference>
<comment type="caution">
    <text evidence="3">The sequence shown here is derived from an EMBL/GenBank/DDBJ whole genome shotgun (WGS) entry which is preliminary data.</text>
</comment>
<dbReference type="SUPFAM" id="SSF53474">
    <property type="entry name" value="alpha/beta-Hydrolases"/>
    <property type="match status" value="1"/>
</dbReference>
<evidence type="ECO:0000313" key="3">
    <source>
        <dbReference type="EMBL" id="MCK9684877.1"/>
    </source>
</evidence>
<name>A0A9X1YI91_9BURK</name>
<dbReference type="InterPro" id="IPR053145">
    <property type="entry name" value="AB_hydrolase_Est10"/>
</dbReference>
<gene>
    <name evidence="3" type="ORF">LPC04_04055</name>
</gene>
<evidence type="ECO:0000256" key="1">
    <source>
        <dbReference type="SAM" id="SignalP"/>
    </source>
</evidence>
<evidence type="ECO:0000259" key="2">
    <source>
        <dbReference type="Pfam" id="PF12146"/>
    </source>
</evidence>
<reference evidence="3" key="1">
    <citation type="submission" date="2021-11" db="EMBL/GenBank/DDBJ databases">
        <title>BS-T2-15 a new species belonging to the Comamonadaceae family isolated from the soil of a French oak forest.</title>
        <authorList>
            <person name="Mieszkin S."/>
            <person name="Alain K."/>
        </authorList>
    </citation>
    <scope>NUCLEOTIDE SEQUENCE</scope>
    <source>
        <strain evidence="3">BS-T2-15</strain>
    </source>
</reference>
<evidence type="ECO:0000313" key="4">
    <source>
        <dbReference type="Proteomes" id="UP001139353"/>
    </source>
</evidence>
<dbReference type="InterPro" id="IPR022742">
    <property type="entry name" value="Hydrolase_4"/>
</dbReference>
<proteinExistence type="predicted"/>
<keyword evidence="3" id="KW-0378">Hydrolase</keyword>
<dbReference type="PANTHER" id="PTHR43265:SF1">
    <property type="entry name" value="ESTERASE ESTD"/>
    <property type="match status" value="1"/>
</dbReference>
<sequence length="439" mass="46965">MSSFLRIAAACGCSLVVASATAAAAPEPSCHVGLYALADGSTLDLAASAEGQMRWRRPDGTSGAFDLAGAQAGASRLGWTKRPDGHVVRLTGDCDTLAFDGAAGKRVPLVVRDVRFHSDGVELAGRLVLPPGTARVPVVVLLHGSEHDSALDFESLQRRLPSQGVGAFVYDKRGTGASGGQYTQDFDQLARDAVAALAQARQLGGERVGRIGFEGPSQGGWVAPIAALQADVDFVTVVFGLAVSVIEEDREAVAKNMADHHHSAADTAKAMAVVDAADALALQPTLEAYDRFAAVRDPWRDEPWVKDVHGDFTWMILPVKREEVLPLARQIDWHTPWLYDPLETISRVKPPQLWVLGEDDLDAPSAETARRLAQLRLAGHPIATAMWPHAEHGIYEYETGADGERVSLRQPEGYLALLVDFARGAPLKPGYGTAALARP</sequence>